<evidence type="ECO:0000256" key="7">
    <source>
        <dbReference type="ARBA" id="ARBA00008976"/>
    </source>
</evidence>
<dbReference type="InterPro" id="IPR000422">
    <property type="entry name" value="DHBP_synthase_RibB"/>
</dbReference>
<dbReference type="PANTHER" id="PTHR21327">
    <property type="entry name" value="GTP CYCLOHYDROLASE II-RELATED"/>
    <property type="match status" value="1"/>
</dbReference>
<comment type="catalytic activity">
    <reaction evidence="1">
        <text>D-ribulose 5-phosphate = (2S)-2-hydroxy-3-oxobutyl phosphate + formate + H(+)</text>
        <dbReference type="Rhea" id="RHEA:18457"/>
        <dbReference type="ChEBI" id="CHEBI:15378"/>
        <dbReference type="ChEBI" id="CHEBI:15740"/>
        <dbReference type="ChEBI" id="CHEBI:58121"/>
        <dbReference type="ChEBI" id="CHEBI:58830"/>
        <dbReference type="EC" id="4.1.99.12"/>
    </reaction>
</comment>
<evidence type="ECO:0000313" key="16">
    <source>
        <dbReference type="EMBL" id="NBC35828.1"/>
    </source>
</evidence>
<comment type="pathway">
    <text evidence="5">Cofactor biosynthesis; riboflavin biosynthesis; 2-hydroxy-3-oxobutyl phosphate from D-ribulose 5-phosphate: step 1/1.</text>
</comment>
<dbReference type="InterPro" id="IPR017945">
    <property type="entry name" value="DHBP_synth_RibB-like_a/b_dom"/>
</dbReference>
<comment type="cofactor">
    <cofactor evidence="3">
        <name>Mg(2+)</name>
        <dbReference type="ChEBI" id="CHEBI:18420"/>
    </cofactor>
</comment>
<evidence type="ECO:0000256" key="4">
    <source>
        <dbReference type="ARBA" id="ARBA00002284"/>
    </source>
</evidence>
<evidence type="ECO:0000256" key="12">
    <source>
        <dbReference type="ARBA" id="ARBA00022842"/>
    </source>
</evidence>
<protein>
    <recommendedName>
        <fullName evidence="9">3,4-dihydroxy-2-butanone 4-phosphate synthase</fullName>
        <ecNumber evidence="8">4.1.99.12</ecNumber>
    </recommendedName>
</protein>
<dbReference type="InterPro" id="IPR036144">
    <property type="entry name" value="RibA-like_sf"/>
</dbReference>
<comment type="similarity">
    <text evidence="6">In the N-terminal section; belongs to the DHBP synthase family.</text>
</comment>
<dbReference type="InterPro" id="IPR032677">
    <property type="entry name" value="GTP_cyclohydro_II"/>
</dbReference>
<dbReference type="Pfam" id="PF00926">
    <property type="entry name" value="DHBP_synthase"/>
    <property type="match status" value="1"/>
</dbReference>
<accession>A0ABW9XBB3</accession>
<dbReference type="Gene3D" id="3.40.50.10990">
    <property type="entry name" value="GTP cyclohydrolase II"/>
    <property type="match status" value="1"/>
</dbReference>
<comment type="function">
    <text evidence="4">Catalyzes the conversion of D-ribulose 5-phosphate to formate and 3,4-dihydroxy-2-butanone 4-phosphate.</text>
</comment>
<comment type="cofactor">
    <cofactor evidence="2">
        <name>Mn(2+)</name>
        <dbReference type="ChEBI" id="CHEBI:29035"/>
    </cofactor>
</comment>
<keyword evidence="14" id="KW-0456">Lyase</keyword>
<dbReference type="SUPFAM" id="SSF55821">
    <property type="entry name" value="YrdC/RibB"/>
    <property type="match status" value="1"/>
</dbReference>
<dbReference type="SUPFAM" id="SSF142695">
    <property type="entry name" value="RibA-like"/>
    <property type="match status" value="1"/>
</dbReference>
<evidence type="ECO:0000259" key="15">
    <source>
        <dbReference type="Pfam" id="PF00925"/>
    </source>
</evidence>
<dbReference type="PANTHER" id="PTHR21327:SF34">
    <property type="entry name" value="3,4-DIHYDROXY-2-BUTANONE 4-PHOSPHATE SYNTHASE"/>
    <property type="match status" value="1"/>
</dbReference>
<evidence type="ECO:0000256" key="1">
    <source>
        <dbReference type="ARBA" id="ARBA00000141"/>
    </source>
</evidence>
<evidence type="ECO:0000256" key="14">
    <source>
        <dbReference type="ARBA" id="ARBA00023239"/>
    </source>
</evidence>
<dbReference type="Proteomes" id="UP000753724">
    <property type="component" value="Unassembled WGS sequence"/>
</dbReference>
<feature type="domain" description="GTP cyclohydrolase II" evidence="15">
    <location>
        <begin position="308"/>
        <end position="350"/>
    </location>
</feature>
<evidence type="ECO:0000256" key="11">
    <source>
        <dbReference type="ARBA" id="ARBA00022723"/>
    </source>
</evidence>
<evidence type="ECO:0000256" key="2">
    <source>
        <dbReference type="ARBA" id="ARBA00001936"/>
    </source>
</evidence>
<evidence type="ECO:0000256" key="6">
    <source>
        <dbReference type="ARBA" id="ARBA00005520"/>
    </source>
</evidence>
<evidence type="ECO:0000256" key="5">
    <source>
        <dbReference type="ARBA" id="ARBA00004904"/>
    </source>
</evidence>
<evidence type="ECO:0000313" key="17">
    <source>
        <dbReference type="Proteomes" id="UP000753724"/>
    </source>
</evidence>
<evidence type="ECO:0000256" key="9">
    <source>
        <dbReference type="ARBA" id="ARBA00018836"/>
    </source>
</evidence>
<sequence length="357" mass="37247">MMPAPHAPDNHVARLLLDGRMAILIDDEARESGGHMVIAAQHADDAAVNLMLRQARGLPCLCISAARAARLGLQPIPGGNGARHGTAFLPPIDGATLTAHPVSAQGRAQTIAAAIAPDADAFAVRMPGHVTPLLARPGGVLARAGLAEAAVDLASWAGGEAAVTCQILNAQGNVANRLELDAFARLHGLPLVSIRSLIAYRRQHDRLLDCVEERRMESAGHGVWTLRQYRNRTGHPHATALIKGRVAPDHPTLVRIHVADPLADMLHECGPRQGLIPMAMAAIAAAGGGVIVLIHPDLPAAPTLPVTALRDHGIGAEVLADLGVQALTLLSDRAVDPLALAAYGLRIVGQQGLRTSA</sequence>
<keyword evidence="11" id="KW-0479">Metal-binding</keyword>
<dbReference type="EC" id="4.1.99.12" evidence="8"/>
<evidence type="ECO:0000256" key="3">
    <source>
        <dbReference type="ARBA" id="ARBA00001946"/>
    </source>
</evidence>
<evidence type="ECO:0000256" key="10">
    <source>
        <dbReference type="ARBA" id="ARBA00022619"/>
    </source>
</evidence>
<dbReference type="Pfam" id="PF00925">
    <property type="entry name" value="GTP_cyclohydro2"/>
    <property type="match status" value="2"/>
</dbReference>
<proteinExistence type="inferred from homology"/>
<feature type="domain" description="GTP cyclohydrolase II" evidence="15">
    <location>
        <begin position="212"/>
        <end position="295"/>
    </location>
</feature>
<reference evidence="17" key="1">
    <citation type="submission" date="2020-01" db="EMBL/GenBank/DDBJ databases">
        <title>Sphingomonas sp. strain CSW-10.</title>
        <authorList>
            <person name="Chen W.-M."/>
        </authorList>
    </citation>
    <scope>NUCLEOTIDE SEQUENCE [LARGE SCALE GENOMIC DNA]</scope>
    <source>
        <strain evidence="17">FSY-8</strain>
    </source>
</reference>
<dbReference type="Gene3D" id="3.90.870.10">
    <property type="entry name" value="DHBP synthase"/>
    <property type="match status" value="1"/>
</dbReference>
<comment type="similarity">
    <text evidence="7">In the C-terminal section; belongs to the GTP cyclohydrolase II family.</text>
</comment>
<gene>
    <name evidence="16" type="ORF">GTZ99_04575</name>
</gene>
<keyword evidence="13" id="KW-0464">Manganese</keyword>
<dbReference type="EMBL" id="JAAAPO010000002">
    <property type="protein sequence ID" value="NBC35828.1"/>
    <property type="molecule type" value="Genomic_DNA"/>
</dbReference>
<dbReference type="PIRSF" id="PIRSF001259">
    <property type="entry name" value="RibA"/>
    <property type="match status" value="1"/>
</dbReference>
<keyword evidence="12" id="KW-0460">Magnesium</keyword>
<name>A0ABW9XBB3_9SPHN</name>
<keyword evidence="10" id="KW-0686">Riboflavin biosynthesis</keyword>
<organism evidence="16 17">
    <name type="scientific">Novosphingobium ovatum</name>
    <dbReference type="NCBI Taxonomy" id="1908523"/>
    <lineage>
        <taxon>Bacteria</taxon>
        <taxon>Pseudomonadati</taxon>
        <taxon>Pseudomonadota</taxon>
        <taxon>Alphaproteobacteria</taxon>
        <taxon>Sphingomonadales</taxon>
        <taxon>Sphingomonadaceae</taxon>
        <taxon>Novosphingobium</taxon>
    </lineage>
</organism>
<comment type="caution">
    <text evidence="16">The sequence shown here is derived from an EMBL/GenBank/DDBJ whole genome shotgun (WGS) entry which is preliminary data.</text>
</comment>
<evidence type="ECO:0000256" key="13">
    <source>
        <dbReference type="ARBA" id="ARBA00023211"/>
    </source>
</evidence>
<evidence type="ECO:0000256" key="8">
    <source>
        <dbReference type="ARBA" id="ARBA00012153"/>
    </source>
</evidence>
<keyword evidence="17" id="KW-1185">Reference proteome</keyword>